<dbReference type="HOGENOM" id="CLU_002555_6_1_1"/>
<dbReference type="PANTHER" id="PTHR19331:SF22">
    <property type="entry name" value="DELETED IN MALIGNANT BRAIN TUMORS 1 PROTEIN"/>
    <property type="match status" value="1"/>
</dbReference>
<protein>
    <recommendedName>
        <fullName evidence="8">SRCR domain-containing protein</fullName>
    </recommendedName>
</protein>
<keyword evidence="2" id="KW-0964">Secreted</keyword>
<accession>W5LVQ4</accession>
<evidence type="ECO:0000256" key="7">
    <source>
        <dbReference type="PROSITE-ProRule" id="PRU00196"/>
    </source>
</evidence>
<sequence length="122" mass="13065">MNTKGHDDVRLVNGASPCEGTVEIRYKGEWGTVFQANWDLDDAAVVCRQLGCGSALSAPGRAHFGPGSGSVLLGYISCRGSESALRDCGNTEVKDWAIPHDYDAGVRCFGRSHKLSQNSSDF</sequence>
<feature type="domain" description="SRCR" evidence="8">
    <location>
        <begin position="9"/>
        <end position="109"/>
    </location>
</feature>
<keyword evidence="6" id="KW-0325">Glycoprotein</keyword>
<evidence type="ECO:0000313" key="10">
    <source>
        <dbReference type="Proteomes" id="UP000018468"/>
    </source>
</evidence>
<evidence type="ECO:0000313" key="9">
    <source>
        <dbReference type="Ensembl" id="ENSLOCP00000000211.1"/>
    </source>
</evidence>
<reference evidence="9" key="2">
    <citation type="submission" date="2025-08" db="UniProtKB">
        <authorList>
            <consortium name="Ensembl"/>
        </authorList>
    </citation>
    <scope>IDENTIFICATION</scope>
</reference>
<dbReference type="Pfam" id="PF00530">
    <property type="entry name" value="SRCR"/>
    <property type="match status" value="1"/>
</dbReference>
<dbReference type="GeneTree" id="ENSGT00940000164042"/>
<evidence type="ECO:0000256" key="2">
    <source>
        <dbReference type="ARBA" id="ARBA00022525"/>
    </source>
</evidence>
<dbReference type="Gene3D" id="3.10.250.10">
    <property type="entry name" value="SRCR-like domain"/>
    <property type="match status" value="1"/>
</dbReference>
<keyword evidence="5 7" id="KW-1015">Disulfide bond</keyword>
<dbReference type="InterPro" id="IPR036772">
    <property type="entry name" value="SRCR-like_dom_sf"/>
</dbReference>
<dbReference type="FunFam" id="3.10.250.10:FF:000051">
    <property type="entry name" value="Si:dkey-242e21.3"/>
    <property type="match status" value="1"/>
</dbReference>
<name>W5LVQ4_LEPOC</name>
<proteinExistence type="predicted"/>
<organism evidence="9 10">
    <name type="scientific">Lepisosteus oculatus</name>
    <name type="common">Spotted gar</name>
    <dbReference type="NCBI Taxonomy" id="7918"/>
    <lineage>
        <taxon>Eukaryota</taxon>
        <taxon>Metazoa</taxon>
        <taxon>Chordata</taxon>
        <taxon>Craniata</taxon>
        <taxon>Vertebrata</taxon>
        <taxon>Euteleostomi</taxon>
        <taxon>Actinopterygii</taxon>
        <taxon>Neopterygii</taxon>
        <taxon>Holostei</taxon>
        <taxon>Semionotiformes</taxon>
        <taxon>Lepisosteidae</taxon>
        <taxon>Lepisosteus</taxon>
    </lineage>
</organism>
<dbReference type="Ensembl" id="ENSLOCT00000000211.1">
    <property type="protein sequence ID" value="ENSLOCP00000000211.1"/>
    <property type="gene ID" value="ENSLOCG00000000189.1"/>
</dbReference>
<keyword evidence="3" id="KW-0732">Signal</keyword>
<reference evidence="9" key="3">
    <citation type="submission" date="2025-09" db="UniProtKB">
        <authorList>
            <consortium name="Ensembl"/>
        </authorList>
    </citation>
    <scope>IDENTIFICATION</scope>
</reference>
<dbReference type="AlphaFoldDB" id="W5LVQ4"/>
<evidence type="ECO:0000256" key="4">
    <source>
        <dbReference type="ARBA" id="ARBA00022737"/>
    </source>
</evidence>
<dbReference type="SMART" id="SM00202">
    <property type="entry name" value="SR"/>
    <property type="match status" value="1"/>
</dbReference>
<dbReference type="InterPro" id="IPR001190">
    <property type="entry name" value="SRCR"/>
</dbReference>
<dbReference type="eggNOG" id="ENOG502QQ5W">
    <property type="taxonomic scope" value="Eukaryota"/>
</dbReference>
<reference evidence="10" key="1">
    <citation type="submission" date="2011-12" db="EMBL/GenBank/DDBJ databases">
        <title>The Draft Genome of Lepisosteus oculatus.</title>
        <authorList>
            <consortium name="The Broad Institute Genome Assembly &amp; Analysis Group"/>
            <consortium name="Computational R&amp;D Group"/>
            <consortium name="and Sequencing Platform"/>
            <person name="Di Palma F."/>
            <person name="Alfoldi J."/>
            <person name="Johnson J."/>
            <person name="Berlin A."/>
            <person name="Gnerre S."/>
            <person name="Jaffe D."/>
            <person name="MacCallum I."/>
            <person name="Young S."/>
            <person name="Walker B.J."/>
            <person name="Lander E.S."/>
            <person name="Lindblad-Toh K."/>
        </authorList>
    </citation>
    <scope>NUCLEOTIDE SEQUENCE [LARGE SCALE GENOMIC DNA]</scope>
</reference>
<evidence type="ECO:0000256" key="6">
    <source>
        <dbReference type="ARBA" id="ARBA00023180"/>
    </source>
</evidence>
<keyword evidence="4" id="KW-0677">Repeat</keyword>
<dbReference type="PANTHER" id="PTHR19331">
    <property type="entry name" value="SCAVENGER RECEPTOR DOMAIN-CONTAINING"/>
    <property type="match status" value="1"/>
</dbReference>
<keyword evidence="10" id="KW-1185">Reference proteome</keyword>
<dbReference type="PRINTS" id="PR00258">
    <property type="entry name" value="SPERACTRCPTR"/>
</dbReference>
<evidence type="ECO:0000256" key="5">
    <source>
        <dbReference type="ARBA" id="ARBA00023157"/>
    </source>
</evidence>
<evidence type="ECO:0000259" key="8">
    <source>
        <dbReference type="PROSITE" id="PS50287"/>
    </source>
</evidence>
<comment type="subcellular location">
    <subcellularLocation>
        <location evidence="1">Secreted</location>
    </subcellularLocation>
</comment>
<feature type="disulfide bond" evidence="7">
    <location>
        <begin position="47"/>
        <end position="108"/>
    </location>
</feature>
<dbReference type="SUPFAM" id="SSF56487">
    <property type="entry name" value="SRCR-like"/>
    <property type="match status" value="1"/>
</dbReference>
<dbReference type="InParanoid" id="W5LVQ4"/>
<dbReference type="Proteomes" id="UP000018468">
    <property type="component" value="Unassembled WGS sequence"/>
</dbReference>
<evidence type="ECO:0000256" key="3">
    <source>
        <dbReference type="ARBA" id="ARBA00022729"/>
    </source>
</evidence>
<comment type="caution">
    <text evidence="7">Lacks conserved residue(s) required for the propagation of feature annotation.</text>
</comment>
<feature type="disulfide bond" evidence="7">
    <location>
        <begin position="78"/>
        <end position="88"/>
    </location>
</feature>
<dbReference type="PROSITE" id="PS50287">
    <property type="entry name" value="SRCR_2"/>
    <property type="match status" value="1"/>
</dbReference>
<evidence type="ECO:0000256" key="1">
    <source>
        <dbReference type="ARBA" id="ARBA00004613"/>
    </source>
</evidence>
<dbReference type="OMA" id="WAIPHDY"/>
<dbReference type="GO" id="GO:0016020">
    <property type="term" value="C:membrane"/>
    <property type="evidence" value="ECO:0007669"/>
    <property type="project" value="InterPro"/>
</dbReference>